<dbReference type="EMBL" id="FUEG01000004">
    <property type="protein sequence ID" value="SJL03604.1"/>
    <property type="molecule type" value="Genomic_DNA"/>
</dbReference>
<dbReference type="SUPFAM" id="SSF53098">
    <property type="entry name" value="Ribonuclease H-like"/>
    <property type="match status" value="1"/>
</dbReference>
<dbReference type="AlphaFoldDB" id="A0A284R4G3"/>
<accession>A0A284R4G3</accession>
<evidence type="ECO:0000259" key="2">
    <source>
        <dbReference type="PROSITE" id="PS50994"/>
    </source>
</evidence>
<dbReference type="PANTHER" id="PTHR37984:SF15">
    <property type="entry name" value="INTEGRASE CATALYTIC DOMAIN-CONTAINING PROTEIN"/>
    <property type="match status" value="1"/>
</dbReference>
<reference evidence="4" key="1">
    <citation type="journal article" date="2017" name="Nat. Ecol. Evol.">
        <title>Genome expansion and lineage-specific genetic innovations in the forest pathogenic fungi Armillaria.</title>
        <authorList>
            <person name="Sipos G."/>
            <person name="Prasanna A.N."/>
            <person name="Walter M.C."/>
            <person name="O'Connor E."/>
            <person name="Balint B."/>
            <person name="Krizsan K."/>
            <person name="Kiss B."/>
            <person name="Hess J."/>
            <person name="Varga T."/>
            <person name="Slot J."/>
            <person name="Riley R."/>
            <person name="Boka B."/>
            <person name="Rigling D."/>
            <person name="Barry K."/>
            <person name="Lee J."/>
            <person name="Mihaltcheva S."/>
            <person name="LaButti K."/>
            <person name="Lipzen A."/>
            <person name="Waldron R."/>
            <person name="Moloney N.M."/>
            <person name="Sperisen C."/>
            <person name="Kredics L."/>
            <person name="Vagvoelgyi C."/>
            <person name="Patrignani A."/>
            <person name="Fitzpatrick D."/>
            <person name="Nagy I."/>
            <person name="Doyle S."/>
            <person name="Anderson J.B."/>
            <person name="Grigoriev I.V."/>
            <person name="Gueldener U."/>
            <person name="Muensterkoetter M."/>
            <person name="Nagy L.G."/>
        </authorList>
    </citation>
    <scope>NUCLEOTIDE SEQUENCE [LARGE SCALE GENOMIC DNA]</scope>
    <source>
        <strain evidence="4">C18/9</strain>
    </source>
</reference>
<dbReference type="Pfam" id="PF17921">
    <property type="entry name" value="Integrase_H2C2"/>
    <property type="match status" value="1"/>
</dbReference>
<dbReference type="Gene3D" id="3.30.420.10">
    <property type="entry name" value="Ribonuclease H-like superfamily/Ribonuclease H"/>
    <property type="match status" value="1"/>
</dbReference>
<dbReference type="GO" id="GO:0005634">
    <property type="term" value="C:nucleus"/>
    <property type="evidence" value="ECO:0007669"/>
    <property type="project" value="UniProtKB-ARBA"/>
</dbReference>
<dbReference type="Proteomes" id="UP000219338">
    <property type="component" value="Unassembled WGS sequence"/>
</dbReference>
<evidence type="ECO:0000256" key="1">
    <source>
        <dbReference type="ARBA" id="ARBA00022884"/>
    </source>
</evidence>
<protein>
    <recommendedName>
        <fullName evidence="2">Integrase catalytic domain-containing protein</fullName>
    </recommendedName>
</protein>
<gene>
    <name evidence="3" type="ORF">ARMOST_06961</name>
</gene>
<dbReference type="InterPro" id="IPR050951">
    <property type="entry name" value="Retrovirus_Pol_polyprotein"/>
</dbReference>
<keyword evidence="1" id="KW-0694">RNA-binding</keyword>
<dbReference type="PANTHER" id="PTHR37984">
    <property type="entry name" value="PROTEIN CBG26694"/>
    <property type="match status" value="1"/>
</dbReference>
<dbReference type="InterPro" id="IPR001584">
    <property type="entry name" value="Integrase_cat-core"/>
</dbReference>
<feature type="domain" description="Integrase catalytic" evidence="2">
    <location>
        <begin position="122"/>
        <end position="193"/>
    </location>
</feature>
<dbReference type="InterPro" id="IPR012337">
    <property type="entry name" value="RNaseH-like_sf"/>
</dbReference>
<dbReference type="OMA" id="CTHETGF"/>
<dbReference type="InterPro" id="IPR041588">
    <property type="entry name" value="Integrase_H2C2"/>
</dbReference>
<dbReference type="Gene3D" id="1.10.340.70">
    <property type="match status" value="1"/>
</dbReference>
<dbReference type="FunFam" id="1.10.340.70:FF:000001">
    <property type="entry name" value="Retrovirus-related Pol polyprotein from transposon gypsy-like Protein"/>
    <property type="match status" value="1"/>
</dbReference>
<name>A0A284R4G3_ARMOS</name>
<evidence type="ECO:0000313" key="4">
    <source>
        <dbReference type="Proteomes" id="UP000219338"/>
    </source>
</evidence>
<dbReference type="GO" id="GO:0015074">
    <property type="term" value="P:DNA integration"/>
    <property type="evidence" value="ECO:0007669"/>
    <property type="project" value="InterPro"/>
</dbReference>
<dbReference type="OrthoDB" id="2273864at2759"/>
<dbReference type="PROSITE" id="PS50994">
    <property type="entry name" value="INTEGRASE"/>
    <property type="match status" value="1"/>
</dbReference>
<dbReference type="InterPro" id="IPR036397">
    <property type="entry name" value="RNaseH_sf"/>
</dbReference>
<keyword evidence="4" id="KW-1185">Reference proteome</keyword>
<organism evidence="3 4">
    <name type="scientific">Armillaria ostoyae</name>
    <name type="common">Armillaria root rot fungus</name>
    <dbReference type="NCBI Taxonomy" id="47428"/>
    <lineage>
        <taxon>Eukaryota</taxon>
        <taxon>Fungi</taxon>
        <taxon>Dikarya</taxon>
        <taxon>Basidiomycota</taxon>
        <taxon>Agaricomycotina</taxon>
        <taxon>Agaricomycetes</taxon>
        <taxon>Agaricomycetidae</taxon>
        <taxon>Agaricales</taxon>
        <taxon>Marasmiineae</taxon>
        <taxon>Physalacriaceae</taxon>
        <taxon>Armillaria</taxon>
    </lineage>
</organism>
<dbReference type="GO" id="GO:0003723">
    <property type="term" value="F:RNA binding"/>
    <property type="evidence" value="ECO:0007669"/>
    <property type="project" value="UniProtKB-KW"/>
</dbReference>
<proteinExistence type="predicted"/>
<sequence>MTNKTQEKVQTVTCQKELWDKGIATLLEHERGITEKDGILYYDNHIYVPRHANLWGEIIAQNHDHITAGHPGVAKTHKLVLHKYWWPKVKKDIKTYIIGCETCQRTKTSTQAKAAPLHPNAILTEPWTHISVDMITGLPESNGHDALLVVVDRFSKAIILVPCNIELSAEGWARILRDHVYARHGMPTMVISD</sequence>
<evidence type="ECO:0000313" key="3">
    <source>
        <dbReference type="EMBL" id="SJL03604.1"/>
    </source>
</evidence>